<comment type="caution">
    <text evidence="2">The sequence shown here is derived from an EMBL/GenBank/DDBJ whole genome shotgun (WGS) entry which is preliminary data.</text>
</comment>
<accession>A0A8J3EGK2</accession>
<organism evidence="2 3">
    <name type="scientific">Salipiger pallidus</name>
    <dbReference type="NCBI Taxonomy" id="1775170"/>
    <lineage>
        <taxon>Bacteria</taxon>
        <taxon>Pseudomonadati</taxon>
        <taxon>Pseudomonadota</taxon>
        <taxon>Alphaproteobacteria</taxon>
        <taxon>Rhodobacterales</taxon>
        <taxon>Roseobacteraceae</taxon>
        <taxon>Salipiger</taxon>
    </lineage>
</organism>
<feature type="signal peptide" evidence="1">
    <location>
        <begin position="1"/>
        <end position="23"/>
    </location>
</feature>
<evidence type="ECO:0000313" key="3">
    <source>
        <dbReference type="Proteomes" id="UP000617145"/>
    </source>
</evidence>
<feature type="chain" id="PRO_5035269625" evidence="1">
    <location>
        <begin position="24"/>
        <end position="137"/>
    </location>
</feature>
<sequence>MSRTTHPLRIATLLADLIAPAHASVPAGTSTERMRLFATCAGRVAARIEHDWLLARGSDPVRTRLRRDLDALIEALLPITLAQGLDGARALHLRLSAKVAQAVLLQQADLGPDNTHAERARRLAHGQLSTCQALLPG</sequence>
<name>A0A8J3EGK2_9RHOB</name>
<protein>
    <submittedName>
        <fullName evidence="2">Uncharacterized protein</fullName>
    </submittedName>
</protein>
<reference evidence="2" key="2">
    <citation type="submission" date="2020-09" db="EMBL/GenBank/DDBJ databases">
        <authorList>
            <person name="Sun Q."/>
            <person name="Zhou Y."/>
        </authorList>
    </citation>
    <scope>NUCLEOTIDE SEQUENCE</scope>
    <source>
        <strain evidence="2">CGMCC 1.15762</strain>
    </source>
</reference>
<dbReference type="RefSeq" id="WP_188790777.1">
    <property type="nucleotide sequence ID" value="NZ_BMJV01000005.1"/>
</dbReference>
<dbReference type="Proteomes" id="UP000617145">
    <property type="component" value="Unassembled WGS sequence"/>
</dbReference>
<keyword evidence="3" id="KW-1185">Reference proteome</keyword>
<reference evidence="2" key="1">
    <citation type="journal article" date="2014" name="Int. J. Syst. Evol. Microbiol.">
        <title>Complete genome sequence of Corynebacterium casei LMG S-19264T (=DSM 44701T), isolated from a smear-ripened cheese.</title>
        <authorList>
            <consortium name="US DOE Joint Genome Institute (JGI-PGF)"/>
            <person name="Walter F."/>
            <person name="Albersmeier A."/>
            <person name="Kalinowski J."/>
            <person name="Ruckert C."/>
        </authorList>
    </citation>
    <scope>NUCLEOTIDE SEQUENCE</scope>
    <source>
        <strain evidence="2">CGMCC 1.15762</strain>
    </source>
</reference>
<keyword evidence="1" id="KW-0732">Signal</keyword>
<evidence type="ECO:0000313" key="2">
    <source>
        <dbReference type="EMBL" id="GGG77013.1"/>
    </source>
</evidence>
<gene>
    <name evidence="2" type="ORF">GCM10011415_27320</name>
</gene>
<proteinExistence type="predicted"/>
<dbReference type="EMBL" id="BMJV01000005">
    <property type="protein sequence ID" value="GGG77013.1"/>
    <property type="molecule type" value="Genomic_DNA"/>
</dbReference>
<evidence type="ECO:0000256" key="1">
    <source>
        <dbReference type="SAM" id="SignalP"/>
    </source>
</evidence>
<dbReference type="AlphaFoldDB" id="A0A8J3EGK2"/>